<feature type="region of interest" description="Disordered" evidence="1">
    <location>
        <begin position="1"/>
        <end position="24"/>
    </location>
</feature>
<feature type="compositionally biased region" description="Polar residues" evidence="1">
    <location>
        <begin position="1"/>
        <end position="11"/>
    </location>
</feature>
<evidence type="ECO:0000256" key="1">
    <source>
        <dbReference type="SAM" id="MobiDB-lite"/>
    </source>
</evidence>
<dbReference type="AlphaFoldDB" id="A0AAE0N4M9"/>
<dbReference type="EMBL" id="JAULSW010000009">
    <property type="protein sequence ID" value="KAK3370095.1"/>
    <property type="molecule type" value="Genomic_DNA"/>
</dbReference>
<proteinExistence type="predicted"/>
<accession>A0AAE0N4M9</accession>
<evidence type="ECO:0000313" key="2">
    <source>
        <dbReference type="EMBL" id="KAK3370095.1"/>
    </source>
</evidence>
<gene>
    <name evidence="2" type="ORF">B0H63DRAFT_307240</name>
</gene>
<organism evidence="2 3">
    <name type="scientific">Podospora didyma</name>
    <dbReference type="NCBI Taxonomy" id="330526"/>
    <lineage>
        <taxon>Eukaryota</taxon>
        <taxon>Fungi</taxon>
        <taxon>Dikarya</taxon>
        <taxon>Ascomycota</taxon>
        <taxon>Pezizomycotina</taxon>
        <taxon>Sordariomycetes</taxon>
        <taxon>Sordariomycetidae</taxon>
        <taxon>Sordariales</taxon>
        <taxon>Podosporaceae</taxon>
        <taxon>Podospora</taxon>
    </lineage>
</organism>
<dbReference type="Proteomes" id="UP001285441">
    <property type="component" value="Unassembled WGS sequence"/>
</dbReference>
<name>A0AAE0N4M9_9PEZI</name>
<reference evidence="2" key="1">
    <citation type="journal article" date="2023" name="Mol. Phylogenet. Evol.">
        <title>Genome-scale phylogeny and comparative genomics of the fungal order Sordariales.</title>
        <authorList>
            <person name="Hensen N."/>
            <person name="Bonometti L."/>
            <person name="Westerberg I."/>
            <person name="Brannstrom I.O."/>
            <person name="Guillou S."/>
            <person name="Cros-Aarteil S."/>
            <person name="Calhoun S."/>
            <person name="Haridas S."/>
            <person name="Kuo A."/>
            <person name="Mondo S."/>
            <person name="Pangilinan J."/>
            <person name="Riley R."/>
            <person name="LaButti K."/>
            <person name="Andreopoulos B."/>
            <person name="Lipzen A."/>
            <person name="Chen C."/>
            <person name="Yan M."/>
            <person name="Daum C."/>
            <person name="Ng V."/>
            <person name="Clum A."/>
            <person name="Steindorff A."/>
            <person name="Ohm R.A."/>
            <person name="Martin F."/>
            <person name="Silar P."/>
            <person name="Natvig D.O."/>
            <person name="Lalanne C."/>
            <person name="Gautier V."/>
            <person name="Ament-Velasquez S.L."/>
            <person name="Kruys A."/>
            <person name="Hutchinson M.I."/>
            <person name="Powell A.J."/>
            <person name="Barry K."/>
            <person name="Miller A.N."/>
            <person name="Grigoriev I.V."/>
            <person name="Debuchy R."/>
            <person name="Gladieux P."/>
            <person name="Hiltunen Thoren M."/>
            <person name="Johannesson H."/>
        </authorList>
    </citation>
    <scope>NUCLEOTIDE SEQUENCE</scope>
    <source>
        <strain evidence="2">CBS 232.78</strain>
    </source>
</reference>
<evidence type="ECO:0000313" key="3">
    <source>
        <dbReference type="Proteomes" id="UP001285441"/>
    </source>
</evidence>
<keyword evidence="3" id="KW-1185">Reference proteome</keyword>
<reference evidence="2" key="2">
    <citation type="submission" date="2023-06" db="EMBL/GenBank/DDBJ databases">
        <authorList>
            <consortium name="Lawrence Berkeley National Laboratory"/>
            <person name="Haridas S."/>
            <person name="Hensen N."/>
            <person name="Bonometti L."/>
            <person name="Westerberg I."/>
            <person name="Brannstrom I.O."/>
            <person name="Guillou S."/>
            <person name="Cros-Aarteil S."/>
            <person name="Calhoun S."/>
            <person name="Kuo A."/>
            <person name="Mondo S."/>
            <person name="Pangilinan J."/>
            <person name="Riley R."/>
            <person name="LaButti K."/>
            <person name="Andreopoulos B."/>
            <person name="Lipzen A."/>
            <person name="Chen C."/>
            <person name="Yanf M."/>
            <person name="Daum C."/>
            <person name="Ng V."/>
            <person name="Clum A."/>
            <person name="Steindorff A."/>
            <person name="Ohm R."/>
            <person name="Martin F."/>
            <person name="Silar P."/>
            <person name="Natvig D."/>
            <person name="Lalanne C."/>
            <person name="Gautier V."/>
            <person name="Ament-velasquez S.L."/>
            <person name="Kruys A."/>
            <person name="Hutchinson M.I."/>
            <person name="Powell A.J."/>
            <person name="Barry K."/>
            <person name="Miller A.N."/>
            <person name="Grigoriev I.V."/>
            <person name="Debuchy R."/>
            <person name="Gladieux P."/>
            <person name="Thoren M.H."/>
            <person name="Johannesson H."/>
        </authorList>
    </citation>
    <scope>NUCLEOTIDE SEQUENCE</scope>
    <source>
        <strain evidence="2">CBS 232.78</strain>
    </source>
</reference>
<comment type="caution">
    <text evidence="2">The sequence shown here is derived from an EMBL/GenBank/DDBJ whole genome shotgun (WGS) entry which is preliminary data.</text>
</comment>
<protein>
    <submittedName>
        <fullName evidence="2">Uncharacterized protein</fullName>
    </submittedName>
</protein>
<sequence>MGPEIHSTSQDAETKPDRKKVPASSVFAQCPDMGALCSHRRLRKMTLPVSGRPTATTIQSIPILSIFSYSHPRSPLLLGDKSRKLLPRHCTATFATRCYGQFSDHLSRAATEMLAQGHTRTIETRQRASLLLYCLRQNKIDSFRSAVTSFEPLEPPPLPPLLLFPCHVETSQWLVPTALVWRLLFLSFLSLRLQTLESQFIS</sequence>